<dbReference type="EMBL" id="KE720815">
    <property type="protein sequence ID" value="ERF75393.1"/>
    <property type="molecule type" value="Genomic_DNA"/>
</dbReference>
<dbReference type="OMA" id="LWVNICL"/>
<dbReference type="RefSeq" id="XP_007787405.1">
    <property type="nucleotide sequence ID" value="XM_007789215.1"/>
</dbReference>
<feature type="region of interest" description="Disordered" evidence="1">
    <location>
        <begin position="1"/>
        <end position="25"/>
    </location>
</feature>
<accession>U1GSL8</accession>
<dbReference type="OrthoDB" id="4851849at2759"/>
<dbReference type="AlphaFoldDB" id="U1GSL8"/>
<evidence type="ECO:0000313" key="2">
    <source>
        <dbReference type="EMBL" id="ERF75393.1"/>
    </source>
</evidence>
<dbReference type="Pfam" id="PF14441">
    <property type="entry name" value="OTT_1508_deam"/>
    <property type="match status" value="1"/>
</dbReference>
<dbReference type="Proteomes" id="UP000019373">
    <property type="component" value="Unassembled WGS sequence"/>
</dbReference>
<keyword evidence="3" id="KW-1185">Reference proteome</keyword>
<evidence type="ECO:0000313" key="3">
    <source>
        <dbReference type="Proteomes" id="UP000019373"/>
    </source>
</evidence>
<reference evidence="3" key="1">
    <citation type="journal article" date="2014" name="BMC Genomics">
        <title>Genome characteristics reveal the impact of lichenization on lichen-forming fungus Endocarpon pusillum Hedwig (Verrucariales, Ascomycota).</title>
        <authorList>
            <person name="Wang Y.-Y."/>
            <person name="Liu B."/>
            <person name="Zhang X.-Y."/>
            <person name="Zhou Q.-M."/>
            <person name="Zhang T."/>
            <person name="Li H."/>
            <person name="Yu Y.-F."/>
            <person name="Zhang X.-L."/>
            <person name="Hao X.-Y."/>
            <person name="Wang M."/>
            <person name="Wang L."/>
            <person name="Wei J.-C."/>
        </authorList>
    </citation>
    <scope>NUCLEOTIDE SEQUENCE [LARGE SCALE GENOMIC DNA]</scope>
    <source>
        <strain evidence="3">Z07020 / HMAS-L-300199</strain>
    </source>
</reference>
<dbReference type="InterPro" id="IPR027796">
    <property type="entry name" value="OTT_1508_deam-like"/>
</dbReference>
<organism evidence="2 3">
    <name type="scientific">Endocarpon pusillum (strain Z07020 / HMAS-L-300199)</name>
    <name type="common">Lichen-forming fungus</name>
    <dbReference type="NCBI Taxonomy" id="1263415"/>
    <lineage>
        <taxon>Eukaryota</taxon>
        <taxon>Fungi</taxon>
        <taxon>Dikarya</taxon>
        <taxon>Ascomycota</taxon>
        <taxon>Pezizomycotina</taxon>
        <taxon>Eurotiomycetes</taxon>
        <taxon>Chaetothyriomycetidae</taxon>
        <taxon>Verrucariales</taxon>
        <taxon>Verrucariaceae</taxon>
        <taxon>Endocarpon</taxon>
    </lineage>
</organism>
<dbReference type="eggNOG" id="ENOG502T5S9">
    <property type="taxonomic scope" value="Eukaryota"/>
</dbReference>
<feature type="compositionally biased region" description="Polar residues" evidence="1">
    <location>
        <begin position="464"/>
        <end position="480"/>
    </location>
</feature>
<sequence length="632" mass="73191">MSSSIHSRNGEPSEHLDPNSASGDGLTSSVDSIWNVAPLDKIRFAALATYLYHADRQKVVETQEPPEGVEPDIDNTPSSLKKRFLDRLAMLLANQKRAIDPPREHSIERPTYANVTATALAESDNKITVWIAKNDGLDKRDIEFVDKLSSWLNKLADLERCEIHKISLMPTSDTFWHHVVDFSRSRIDFEIAGIRKELKNWEKCEKTLREKLKTGDKALESLLSRIGKLVHDCACESAFKYSKPILERAHYIRSDRNVTRLLACLKPRPSQTDARDRSVGATAHQQTKAGATLEKVWRYIGFLGRYLSSWKSFIHFVLKFPNHRFHLERIQPLDLKSFRSDLTKQVLLKEIKTLTKNEKIQNKLENILEDDMPDRFAVHCEMQLLIYFDMHPEHNCFRYLGCSKKPCWMCSVILESHGRFCTKSSHGQRVGFWGLDGPQKLSSLVSAVRKLQEKMEARVEQLSKGPTNRQQNRRNQMSTIDLSTPEERRMGEEQIRKMSEGWGIVWFFEYYLNLLKQKLSESPDILRLALVGFRHLGLAKRWRLTLHMNIGRPVECFGTRWGPINMSTHYGERLVTKIVFEAGTFGNQVELLKDWGWHEEDLLYRGWAGERSFEDGPVLVRSYKIYWRTCVS</sequence>
<feature type="compositionally biased region" description="Basic and acidic residues" evidence="1">
    <location>
        <begin position="8"/>
        <end position="17"/>
    </location>
</feature>
<proteinExistence type="predicted"/>
<dbReference type="GeneID" id="19235250"/>
<name>U1GSL8_ENDPU</name>
<evidence type="ECO:0000256" key="1">
    <source>
        <dbReference type="SAM" id="MobiDB-lite"/>
    </source>
</evidence>
<protein>
    <submittedName>
        <fullName evidence="2">Uncharacterized protein</fullName>
    </submittedName>
</protein>
<feature type="region of interest" description="Disordered" evidence="1">
    <location>
        <begin position="460"/>
        <end position="480"/>
    </location>
</feature>
<gene>
    <name evidence="2" type="ORF">EPUS_00186</name>
</gene>
<dbReference type="HOGENOM" id="CLU_432778_0_0_1"/>